<keyword evidence="1" id="KW-1133">Transmembrane helix</keyword>
<evidence type="ECO:0000313" key="2">
    <source>
        <dbReference type="EMBL" id="RGV30847.1"/>
    </source>
</evidence>
<evidence type="ECO:0000313" key="4">
    <source>
        <dbReference type="Proteomes" id="UP000283589"/>
    </source>
</evidence>
<sequence>MKRRQNVLIILFVIAVMAVYTGYEANKPQPIDWSPNFSISKKSPYGTYIIKDALPYLFPEGEVSFARMSVREQLRVDRTPFLKTYFFVSPFFKIVPGDLEAVLEEVEDGGVLFVSAEFIPDTLYSYVGVSGIKRIQNGRDYLRGFEAKGYPFRSTHRYFELKESFDGEILGYVDTIKNPNFIRINYGEGVIYLHSNPMAFTNFFLLDSVHGDYYQRALSFLPPTTNVVWDEYLKSGAEGQQTLFRVIFRYPALKWAYILLILGAILYVLFRTKREQRPIPEVRPLENRTLEFVSVVSSLYYKQRDHVAIANKRINSFLEEVRYYYKLRTEELDSSFIDLLSERSGVARVSVEGLIFLIIRIRKTEHVDEDQLRELVRYIELFKTKS</sequence>
<organism evidence="2 4">
    <name type="scientific">Butyricimonas virosa</name>
    <dbReference type="NCBI Taxonomy" id="544645"/>
    <lineage>
        <taxon>Bacteria</taxon>
        <taxon>Pseudomonadati</taxon>
        <taxon>Bacteroidota</taxon>
        <taxon>Bacteroidia</taxon>
        <taxon>Bacteroidales</taxon>
        <taxon>Odoribacteraceae</taxon>
        <taxon>Butyricimonas</taxon>
    </lineage>
</organism>
<feature type="transmembrane region" description="Helical" evidence="1">
    <location>
        <begin position="252"/>
        <end position="270"/>
    </location>
</feature>
<dbReference type="Proteomes" id="UP000283589">
    <property type="component" value="Unassembled WGS sequence"/>
</dbReference>
<dbReference type="EMBL" id="QRZA01000047">
    <property type="protein sequence ID" value="RGV30847.1"/>
    <property type="molecule type" value="Genomic_DNA"/>
</dbReference>
<gene>
    <name evidence="2" type="ORF">DWW18_19755</name>
    <name evidence="3" type="ORF">DWZ68_17450</name>
</gene>
<name>A0A412WUD5_9BACT</name>
<keyword evidence="1" id="KW-0812">Transmembrane</keyword>
<protein>
    <submittedName>
        <fullName evidence="2">DUF4350 domain-containing protein</fullName>
    </submittedName>
</protein>
<proteinExistence type="predicted"/>
<reference evidence="4 5" key="1">
    <citation type="submission" date="2018-08" db="EMBL/GenBank/DDBJ databases">
        <title>A genome reference for cultivated species of the human gut microbiota.</title>
        <authorList>
            <person name="Zou Y."/>
            <person name="Xue W."/>
            <person name="Luo G."/>
        </authorList>
    </citation>
    <scope>NUCLEOTIDE SEQUENCE [LARGE SCALE GENOMIC DNA]</scope>
    <source>
        <strain evidence="2 4">AF14-49</strain>
        <strain evidence="3 5">AF34-33</strain>
    </source>
</reference>
<dbReference type="EMBL" id="QRPV01000041">
    <property type="protein sequence ID" value="RHM38827.1"/>
    <property type="molecule type" value="Genomic_DNA"/>
</dbReference>
<evidence type="ECO:0000313" key="3">
    <source>
        <dbReference type="EMBL" id="RHM38827.1"/>
    </source>
</evidence>
<dbReference type="Proteomes" id="UP000286038">
    <property type="component" value="Unassembled WGS sequence"/>
</dbReference>
<comment type="caution">
    <text evidence="2">The sequence shown here is derived from an EMBL/GenBank/DDBJ whole genome shotgun (WGS) entry which is preliminary data.</text>
</comment>
<evidence type="ECO:0000313" key="5">
    <source>
        <dbReference type="Proteomes" id="UP000286038"/>
    </source>
</evidence>
<keyword evidence="1" id="KW-0472">Membrane</keyword>
<dbReference type="RefSeq" id="WP_118261568.1">
    <property type="nucleotide sequence ID" value="NZ_CABJDM010000041.1"/>
</dbReference>
<evidence type="ECO:0000256" key="1">
    <source>
        <dbReference type="SAM" id="Phobius"/>
    </source>
</evidence>
<dbReference type="STRING" id="1121130.GCA_000519105_01948"/>
<dbReference type="AlphaFoldDB" id="A0A412WUD5"/>
<accession>A0A412WUD5</accession>